<dbReference type="Gene3D" id="3.40.50.12090">
    <property type="match status" value="1"/>
</dbReference>
<accession>A0A346XTP0</accession>
<evidence type="ECO:0000256" key="2">
    <source>
        <dbReference type="SAM" id="Phobius"/>
    </source>
</evidence>
<dbReference type="InterPro" id="IPR051922">
    <property type="entry name" value="Bact_Sporulation_Assoc"/>
</dbReference>
<feature type="region of interest" description="Disordered" evidence="1">
    <location>
        <begin position="43"/>
        <end position="76"/>
    </location>
</feature>
<dbReference type="KEGG" id="euz:DVS28_a0886"/>
<dbReference type="OrthoDB" id="5241253at2"/>
<keyword evidence="2" id="KW-1133">Transmembrane helix</keyword>
<dbReference type="AlphaFoldDB" id="A0A346XTP0"/>
<evidence type="ECO:0000256" key="1">
    <source>
        <dbReference type="SAM" id="MobiDB-lite"/>
    </source>
</evidence>
<dbReference type="RefSeq" id="WP_114590375.1">
    <property type="nucleotide sequence ID" value="NZ_CP031165.1"/>
</dbReference>
<dbReference type="SUPFAM" id="SSF101908">
    <property type="entry name" value="Putative isomerase YbhE"/>
    <property type="match status" value="1"/>
</dbReference>
<sequence length="791" mass="81463">MPVFAEPRTATAHGAPHRRGLAVVVLVLAAGLAFAPWGSPVTGQSSELPGVPRADCGPGSAPETAEQGRVPAADYDSGRADSPYTCNTELVGHHGATGGFKVHRYVDAQGQECAYYDSTLIFGLDLLVQSSTGVGVLVLDMTDPSEPVLTDQLMTPAMLSPHESLELNQARGLLAAVTGTAATYPGIVDVYDVSQDCTQPELKASAPVGFFGHESGFAPDGMTFYTASTALSSVVAVDLTDPSTPTPVAFLPVNSHGIQISDDGTRAYMTPLDIGSGPIPTTGELDGGIAIYDISAIQDREPLAQAELLSELSWPHSSIAQTAIPVIIDGDPYLVEIDEFVDFTEFLSPLDFAPGVGRIIDISDETAPEVVADIRLEVHDPALRPSFADDPGATRPYQGYAGHYCAVPQRDEPEIVACSMIGSGLRVFDIRDPRAPKEIAYFNAPANPSSLILNFDGAPFAMSAPAFVPERGEIWYSDTASGFWAVRLTNDVWPFDAQVDRLAGPSRIETAVEASRDTFTDGEADAVVLARSDVFADAITGGPLAVSLDAPILLSSPDALHPAAAAEVQRVLAEGGTVHLLGGTAALSTAVEAQVRALGVTVQRHAGSDRFGTAVAVAEAIGDADEVVLADGGTYADAVVAAPLAADRGAVMLLTDGGSVPAATQGWLDGHPDVSVTAIGAAAASAAPEAEEVIDGRLSGDLSADVATLGFDGPARVGIARADDFADALSAGAVLGRRAAGPVLLVGRDTLPGPVADVLTANATSIRRAIVLGGESAVSSTVLDAVARALA</sequence>
<evidence type="ECO:0000313" key="3">
    <source>
        <dbReference type="EMBL" id="AXV05587.1"/>
    </source>
</evidence>
<dbReference type="PANTHER" id="PTHR30032">
    <property type="entry name" value="N-ACETYLMURAMOYL-L-ALANINE AMIDASE-RELATED"/>
    <property type="match status" value="1"/>
</dbReference>
<dbReference type="PANTHER" id="PTHR30032:SF8">
    <property type="entry name" value="GERMINATION-SPECIFIC N-ACETYLMURAMOYL-L-ALANINE AMIDASE"/>
    <property type="match status" value="1"/>
</dbReference>
<name>A0A346XTP0_9ACTN</name>
<keyword evidence="4" id="KW-1185">Reference proteome</keyword>
<proteinExistence type="predicted"/>
<evidence type="ECO:0000313" key="4">
    <source>
        <dbReference type="Proteomes" id="UP000264006"/>
    </source>
</evidence>
<dbReference type="Proteomes" id="UP000264006">
    <property type="component" value="Chromosome"/>
</dbReference>
<keyword evidence="2" id="KW-0472">Membrane</keyword>
<organism evidence="3 4">
    <name type="scientific">Euzebya pacifica</name>
    <dbReference type="NCBI Taxonomy" id="1608957"/>
    <lineage>
        <taxon>Bacteria</taxon>
        <taxon>Bacillati</taxon>
        <taxon>Actinomycetota</taxon>
        <taxon>Nitriliruptoria</taxon>
        <taxon>Euzebyales</taxon>
    </lineage>
</organism>
<reference evidence="3 4" key="1">
    <citation type="submission" date="2018-09" db="EMBL/GenBank/DDBJ databases">
        <title>Complete genome sequence of Euzebya sp. DY32-46 isolated from seawater of Pacific Ocean.</title>
        <authorList>
            <person name="Xu L."/>
            <person name="Wu Y.-H."/>
            <person name="Xu X.-W."/>
        </authorList>
    </citation>
    <scope>NUCLEOTIDE SEQUENCE [LARGE SCALE GENOMIC DNA]</scope>
    <source>
        <strain evidence="3 4">DY32-46</strain>
    </source>
</reference>
<keyword evidence="2" id="KW-0812">Transmembrane</keyword>
<gene>
    <name evidence="3" type="ORF">DVS28_a0886</name>
</gene>
<feature type="transmembrane region" description="Helical" evidence="2">
    <location>
        <begin position="21"/>
        <end position="39"/>
    </location>
</feature>
<dbReference type="InterPro" id="IPR007253">
    <property type="entry name" value="Cell_wall-bd_2"/>
</dbReference>
<protein>
    <submittedName>
        <fullName evidence="3">Uncharacterized protein</fullName>
    </submittedName>
</protein>
<dbReference type="Pfam" id="PF04122">
    <property type="entry name" value="CW_binding_2"/>
    <property type="match status" value="3"/>
</dbReference>
<dbReference type="EMBL" id="CP031165">
    <property type="protein sequence ID" value="AXV05587.1"/>
    <property type="molecule type" value="Genomic_DNA"/>
</dbReference>